<dbReference type="InterPro" id="IPR050782">
    <property type="entry name" value="PP1_regulatory_subunit_3"/>
</dbReference>
<dbReference type="Gene3D" id="2.60.40.2440">
    <property type="entry name" value="Carbohydrate binding type-21 domain"/>
    <property type="match status" value="1"/>
</dbReference>
<sequence length="328" mass="37352">MVSHSPPVFSHSPPSAFLSDYSASNYSRLYESPIRSCRPQVLTPPQARKVYPIVPPLKMPPAPKSCLVQRSPEELPVDPQSPVKKENGKTKKKVIFADDQGLSLTQVKIMSEPSNLPPVWSLNFLAQITQGLVSPVPSEQWTVDFRQPASDYLEFRRKIDEKNVSLENVIVKENESIIVGTVKVKNISFHKEVVVRATWDNWSTQEDIFCTYSQIYGPSAAYVLYDTFSFKITLPPNSRKLEFCICFKADGKEFWDNNEKKNYTLSKRSPYKNVPEPIPAAYQKNSKNTNSSEPITIPARSPTDFGSKIPTWSEFSSWNQNEYPCPYW</sequence>
<evidence type="ECO:0000259" key="5">
    <source>
        <dbReference type="PROSITE" id="PS51159"/>
    </source>
</evidence>
<evidence type="ECO:0000256" key="2">
    <source>
        <dbReference type="ARBA" id="ARBA00023277"/>
    </source>
</evidence>
<dbReference type="PIRSF" id="PIRSF038207">
    <property type="entry name" value="PP1_GT_animal"/>
    <property type="match status" value="1"/>
</dbReference>
<dbReference type="GO" id="GO:0005979">
    <property type="term" value="P:regulation of glycogen biosynthetic process"/>
    <property type="evidence" value="ECO:0007669"/>
    <property type="project" value="TreeGrafter"/>
</dbReference>
<evidence type="ECO:0000256" key="3">
    <source>
        <dbReference type="PIRNR" id="PIRNR038207"/>
    </source>
</evidence>
<accession>A0A0K8TSP0</accession>
<dbReference type="EMBL" id="GDAI01000643">
    <property type="protein sequence ID" value="JAI16960.1"/>
    <property type="molecule type" value="mRNA"/>
</dbReference>
<dbReference type="PANTHER" id="PTHR12307:SF48">
    <property type="entry name" value="PROTEIN PHOSPHATASE 1 REGULATORY SUBUNIT"/>
    <property type="match status" value="1"/>
</dbReference>
<reference evidence="6" key="1">
    <citation type="journal article" date="2015" name="Insect Biochem. Mol. Biol.">
        <title>An insight into the sialome of the horse fly, Tabanus bromius.</title>
        <authorList>
            <person name="Ribeiro J.M."/>
            <person name="Kazimirova M."/>
            <person name="Takac P."/>
            <person name="Andersen J.F."/>
            <person name="Francischetti I.M."/>
        </authorList>
    </citation>
    <scope>NUCLEOTIDE SEQUENCE</scope>
</reference>
<evidence type="ECO:0000256" key="4">
    <source>
        <dbReference type="SAM" id="MobiDB-lite"/>
    </source>
</evidence>
<name>A0A0K8TSP0_TABBR</name>
<feature type="region of interest" description="Disordered" evidence="4">
    <location>
        <begin position="71"/>
        <end position="90"/>
    </location>
</feature>
<dbReference type="Pfam" id="PF03370">
    <property type="entry name" value="CBM_21"/>
    <property type="match status" value="1"/>
</dbReference>
<feature type="domain" description="CBM21" evidence="5">
    <location>
        <begin position="156"/>
        <end position="266"/>
    </location>
</feature>
<dbReference type="InterPro" id="IPR038175">
    <property type="entry name" value="CBM21_dom_sf"/>
</dbReference>
<organism evidence="6">
    <name type="scientific">Tabanus bromius</name>
    <name type="common">Band-eyed brown horse fly</name>
    <dbReference type="NCBI Taxonomy" id="304241"/>
    <lineage>
        <taxon>Eukaryota</taxon>
        <taxon>Metazoa</taxon>
        <taxon>Ecdysozoa</taxon>
        <taxon>Arthropoda</taxon>
        <taxon>Hexapoda</taxon>
        <taxon>Insecta</taxon>
        <taxon>Pterygota</taxon>
        <taxon>Neoptera</taxon>
        <taxon>Endopterygota</taxon>
        <taxon>Diptera</taxon>
        <taxon>Brachycera</taxon>
        <taxon>Tabanomorpha</taxon>
        <taxon>Tabanoidea</taxon>
        <taxon>Tabanidae</taxon>
        <taxon>Tabanus</taxon>
    </lineage>
</organism>
<dbReference type="GO" id="GO:0005977">
    <property type="term" value="P:glycogen metabolic process"/>
    <property type="evidence" value="ECO:0007669"/>
    <property type="project" value="UniProtKB-KW"/>
</dbReference>
<dbReference type="PANTHER" id="PTHR12307">
    <property type="entry name" value="PROTEIN PHOSPHATASE 1 REGULATORY SUBUNIT"/>
    <property type="match status" value="1"/>
</dbReference>
<keyword evidence="1 3" id="KW-0321">Glycogen metabolism</keyword>
<feature type="compositionally biased region" description="Polar residues" evidence="4">
    <location>
        <begin position="283"/>
        <end position="294"/>
    </location>
</feature>
<evidence type="ECO:0000313" key="6">
    <source>
        <dbReference type="EMBL" id="JAI16960.1"/>
    </source>
</evidence>
<dbReference type="GO" id="GO:0008157">
    <property type="term" value="F:protein phosphatase 1 binding"/>
    <property type="evidence" value="ECO:0007669"/>
    <property type="project" value="TreeGrafter"/>
</dbReference>
<dbReference type="PROSITE" id="PS51159">
    <property type="entry name" value="CBM21"/>
    <property type="match status" value="1"/>
</dbReference>
<keyword evidence="2 3" id="KW-0119">Carbohydrate metabolism</keyword>
<dbReference type="InterPro" id="IPR017434">
    <property type="entry name" value="Pase-1_reg-su_3B/C/D_met"/>
</dbReference>
<evidence type="ECO:0000256" key="1">
    <source>
        <dbReference type="ARBA" id="ARBA00022600"/>
    </source>
</evidence>
<protein>
    <recommendedName>
        <fullName evidence="3">Protein phosphatase 1 regulatory subunit</fullName>
    </recommendedName>
</protein>
<dbReference type="GO" id="GO:0000164">
    <property type="term" value="C:protein phosphatase type 1 complex"/>
    <property type="evidence" value="ECO:0007669"/>
    <property type="project" value="TreeGrafter"/>
</dbReference>
<proteinExistence type="evidence at transcript level"/>
<dbReference type="GO" id="GO:2001069">
    <property type="term" value="F:glycogen binding"/>
    <property type="evidence" value="ECO:0007669"/>
    <property type="project" value="TreeGrafter"/>
</dbReference>
<dbReference type="InterPro" id="IPR005036">
    <property type="entry name" value="CBM21_dom"/>
</dbReference>
<feature type="region of interest" description="Disordered" evidence="4">
    <location>
        <begin position="282"/>
        <end position="302"/>
    </location>
</feature>
<dbReference type="AlphaFoldDB" id="A0A0K8TSP0"/>